<organism evidence="3 4">
    <name type="scientific">Dendrobium thyrsiflorum</name>
    <name type="common">Pinecone-like raceme dendrobium</name>
    <name type="synonym">Orchid</name>
    <dbReference type="NCBI Taxonomy" id="117978"/>
    <lineage>
        <taxon>Eukaryota</taxon>
        <taxon>Viridiplantae</taxon>
        <taxon>Streptophyta</taxon>
        <taxon>Embryophyta</taxon>
        <taxon>Tracheophyta</taxon>
        <taxon>Spermatophyta</taxon>
        <taxon>Magnoliopsida</taxon>
        <taxon>Liliopsida</taxon>
        <taxon>Asparagales</taxon>
        <taxon>Orchidaceae</taxon>
        <taxon>Epidendroideae</taxon>
        <taxon>Malaxideae</taxon>
        <taxon>Dendrobiinae</taxon>
        <taxon>Dendrobium</taxon>
    </lineage>
</organism>
<protein>
    <recommendedName>
        <fullName evidence="2">AtPDCT1/2 transmembrane domain-containing protein</fullName>
    </recommendedName>
</protein>
<feature type="transmembrane region" description="Helical" evidence="1">
    <location>
        <begin position="148"/>
        <end position="168"/>
    </location>
</feature>
<keyword evidence="1" id="KW-1133">Transmembrane helix</keyword>
<evidence type="ECO:0000313" key="4">
    <source>
        <dbReference type="Proteomes" id="UP001552299"/>
    </source>
</evidence>
<feature type="transmembrane region" description="Helical" evidence="1">
    <location>
        <begin position="34"/>
        <end position="53"/>
    </location>
</feature>
<gene>
    <name evidence="3" type="ORF">M5K25_025840</name>
</gene>
<dbReference type="PANTHER" id="PTHR34674:SF1">
    <property type="entry name" value="PHOSPHATIDYLCHOLINE:DIACYLGLYCEROL CHOLINEPHOSPHOTRANSFERASE 1-RELATED"/>
    <property type="match status" value="1"/>
</dbReference>
<reference evidence="3 4" key="1">
    <citation type="journal article" date="2024" name="Plant Biotechnol. J.">
        <title>Dendrobium thyrsiflorum genome and its molecular insights into genes involved in important horticultural traits.</title>
        <authorList>
            <person name="Chen B."/>
            <person name="Wang J.Y."/>
            <person name="Zheng P.J."/>
            <person name="Li K.L."/>
            <person name="Liang Y.M."/>
            <person name="Chen X.F."/>
            <person name="Zhang C."/>
            <person name="Zhao X."/>
            <person name="He X."/>
            <person name="Zhang G.Q."/>
            <person name="Liu Z.J."/>
            <person name="Xu Q."/>
        </authorList>
    </citation>
    <scope>NUCLEOTIDE SEQUENCE [LARGE SCALE GENOMIC DNA]</scope>
    <source>
        <strain evidence="3">GZMU011</strain>
    </source>
</reference>
<keyword evidence="1" id="KW-0472">Membrane</keyword>
<proteinExistence type="predicted"/>
<feature type="transmembrane region" description="Helical" evidence="1">
    <location>
        <begin position="86"/>
        <end position="107"/>
    </location>
</feature>
<name>A0ABD0TW07_DENTH</name>
<keyword evidence="1" id="KW-0812">Transmembrane</keyword>
<evidence type="ECO:0000256" key="1">
    <source>
        <dbReference type="SAM" id="Phobius"/>
    </source>
</evidence>
<accession>A0ABD0TW07</accession>
<dbReference type="InterPro" id="IPR056361">
    <property type="entry name" value="AtPDCT1_2_TM_dom"/>
</dbReference>
<sequence length="249" mass="27618">MTMAFTPVVKASPFKGEVLPLKVKSMARIASHHPIPSCFAISLFFFMGVEYTLKMVPSSSPPKDIGFLLTENIHGFLSTRPVFNSLLAALNTVFVGMQAVYVVWVFLVEERPRATIAALFMFTCRGVMGYCTQLPLPHEFLSSGVDFPVGNVSFFLFFSGHIAGAMIASLDMRRMKRRRLALVFDYLNALQAFRLLATRGHYTIDLAVGLAAGFFFDILAGKYEAWKSNIVPSDFYQGADCSCCNGNCR</sequence>
<dbReference type="InterPro" id="IPR055311">
    <property type="entry name" value="PDCT1/2-like"/>
</dbReference>
<dbReference type="EMBL" id="JANQDX010000019">
    <property type="protein sequence ID" value="KAL0903790.1"/>
    <property type="molecule type" value="Genomic_DNA"/>
</dbReference>
<keyword evidence="4" id="KW-1185">Reference proteome</keyword>
<dbReference type="Pfam" id="PF24788">
    <property type="entry name" value="AtPDCT1_2"/>
    <property type="match status" value="1"/>
</dbReference>
<dbReference type="PANTHER" id="PTHR34674">
    <property type="entry name" value="PHOSPHATIDYLCHOLINE:DIACYLGLYCEROL CHOLINEPHOSPHOTRANSFERASE 1-RELATED"/>
    <property type="match status" value="1"/>
</dbReference>
<feature type="transmembrane region" description="Helical" evidence="1">
    <location>
        <begin position="114"/>
        <end position="136"/>
    </location>
</feature>
<feature type="domain" description="AtPDCT1/2 transmembrane" evidence="2">
    <location>
        <begin position="64"/>
        <end position="222"/>
    </location>
</feature>
<evidence type="ECO:0000313" key="3">
    <source>
        <dbReference type="EMBL" id="KAL0903790.1"/>
    </source>
</evidence>
<dbReference type="AlphaFoldDB" id="A0ABD0TW07"/>
<dbReference type="Proteomes" id="UP001552299">
    <property type="component" value="Unassembled WGS sequence"/>
</dbReference>
<evidence type="ECO:0000259" key="2">
    <source>
        <dbReference type="Pfam" id="PF24788"/>
    </source>
</evidence>
<comment type="caution">
    <text evidence="3">The sequence shown here is derived from an EMBL/GenBank/DDBJ whole genome shotgun (WGS) entry which is preliminary data.</text>
</comment>